<dbReference type="RefSeq" id="WP_104913430.1">
    <property type="nucleotide sequence ID" value="NZ_CP026923.1"/>
</dbReference>
<feature type="transmembrane region" description="Helical" evidence="1">
    <location>
        <begin position="15"/>
        <end position="37"/>
    </location>
</feature>
<dbReference type="EMBL" id="CP026923">
    <property type="protein sequence ID" value="AVG23877.1"/>
    <property type="molecule type" value="Genomic_DNA"/>
</dbReference>
<keyword evidence="1" id="KW-1133">Transmembrane helix</keyword>
<evidence type="ECO:0000313" key="3">
    <source>
        <dbReference type="Proteomes" id="UP000243077"/>
    </source>
</evidence>
<dbReference type="AlphaFoldDB" id="A0A2L2BQH1"/>
<gene>
    <name evidence="2" type="ORF">C3B54_11905</name>
</gene>
<dbReference type="OrthoDB" id="5193693at2"/>
<keyword evidence="1" id="KW-0812">Transmembrane</keyword>
<evidence type="ECO:0000313" key="2">
    <source>
        <dbReference type="EMBL" id="AVG23877.1"/>
    </source>
</evidence>
<proteinExistence type="predicted"/>
<sequence length="119" mass="12778">MNSGEKFVAWQRARLHLIVSQIAPTVLLISTVALLQWGLAETGLAVRIAALGILLASGILGALVQFQSATEAQHIAQDLSGGEFSRMVVGASHWLWVPKFLTPAVFVVIYLALVVALLF</sequence>
<keyword evidence="3" id="KW-1185">Reference proteome</keyword>
<organism evidence="2 3">
    <name type="scientific">Pontimonas salivibrio</name>
    <dbReference type="NCBI Taxonomy" id="1159327"/>
    <lineage>
        <taxon>Bacteria</taxon>
        <taxon>Bacillati</taxon>
        <taxon>Actinomycetota</taxon>
        <taxon>Actinomycetes</taxon>
        <taxon>Micrococcales</taxon>
        <taxon>Microbacteriaceae</taxon>
        <taxon>Pontimonas</taxon>
    </lineage>
</organism>
<feature type="transmembrane region" description="Helical" evidence="1">
    <location>
        <begin position="44"/>
        <end position="64"/>
    </location>
</feature>
<reference evidence="2 3" key="1">
    <citation type="submission" date="2018-02" db="EMBL/GenBank/DDBJ databases">
        <title>Complete genome of the streamlined marine actinobacterium Pontimonas salivibrio CL-TW6 adapted to coastal planktonic lifestype.</title>
        <authorList>
            <person name="Cho B.C."/>
            <person name="Hardies S.C."/>
            <person name="Jang G.I."/>
            <person name="Hwang C.Y."/>
        </authorList>
    </citation>
    <scope>NUCLEOTIDE SEQUENCE [LARGE SCALE GENOMIC DNA]</scope>
    <source>
        <strain evidence="2 3">CL-TW6</strain>
    </source>
</reference>
<name>A0A2L2BQH1_9MICO</name>
<evidence type="ECO:0000256" key="1">
    <source>
        <dbReference type="SAM" id="Phobius"/>
    </source>
</evidence>
<accession>A0A2L2BQH1</accession>
<protein>
    <submittedName>
        <fullName evidence="2">Uncharacterized protein</fullName>
    </submittedName>
</protein>
<dbReference type="KEGG" id="psai:C3B54_11905"/>
<feature type="transmembrane region" description="Helical" evidence="1">
    <location>
        <begin position="100"/>
        <end position="118"/>
    </location>
</feature>
<keyword evidence="1" id="KW-0472">Membrane</keyword>
<dbReference type="Proteomes" id="UP000243077">
    <property type="component" value="Chromosome"/>
</dbReference>